<dbReference type="FunFam" id="3.80.10.10:FF:000386">
    <property type="entry name" value="Disease resistance protein RPS4"/>
    <property type="match status" value="1"/>
</dbReference>
<dbReference type="GO" id="GO:0061809">
    <property type="term" value="F:NAD+ nucleosidase activity, cyclic ADP-ribose generating"/>
    <property type="evidence" value="ECO:0007669"/>
    <property type="project" value="UniProtKB-EC"/>
</dbReference>
<feature type="domain" description="TIR" evidence="9">
    <location>
        <begin position="15"/>
        <end position="179"/>
    </location>
</feature>
<dbReference type="GO" id="GO:0006952">
    <property type="term" value="P:defense response"/>
    <property type="evidence" value="ECO:0007669"/>
    <property type="project" value="UniProtKB-KW"/>
</dbReference>
<dbReference type="FunFam" id="3.40.50.300:FF:001002">
    <property type="entry name" value="Disease resistance protein (TIR-NBS-LRR class)"/>
    <property type="match status" value="1"/>
</dbReference>
<evidence type="ECO:0000256" key="6">
    <source>
        <dbReference type="ARBA" id="ARBA00023027"/>
    </source>
</evidence>
<sequence length="1084" mass="122998">MSLMASPSSFPPRNYNFNVFASFHGPDVRKTLLSHMREQFNRNGITMFDDQKIERSATIAPSLIGGIRDSRISIVILSKKYASSSWCLDELVEILECKKVMGQIVMTIFYGADPSDVRKQLGEFGIAFDETCAHKTDEERKKWSEALNEVGNIAGEDFNRWDNEANMIKKIAKDVSDKLNATPSRGFDGMVGLTAHLRKMESLLDLDNDEVKMVAITGPAGIGKTTIARALQSLLSNKFQLTCFVDNLRGSYYNGLDVVRLQEQFLSNLLNQDGLRIRHSGVIEERLCKQRVLIILDDVNNIKQLMALANETTWFGPGSRIVVTTENKELLQQHGIDNMYHVGFPSDEDAIKILCKYAFRKNSLYHGFEKRIERVSKLCGKLPLGLCVMGSSLRGKEEGEWENVMHQLETILDQDIEDVLRVGYKSLAENEQTLFLHIALFFNYKDGDLVKSMFADSDLDVKHGLRVLENRSLITISAYGERIVMHRLLQEVGRKAIHNQEPWKRQILMDANDICDVLEDDKGTRNIVGISFDISRISEVSISKKAFKKMPNLRFLRVYKSRYDGNDKMHIPEEMEFPCRLRLLDWEAYPSKSLPLTFHFEHLIELKMQGSQLEYLWQGTQPLKNLKKMDLLESKNLKEIPDLTNATNLEDLNLNGCESLVEIPSSCSHLHKLQKLSMSKCINLQVIPVQMNLTSLKYVNMRGCSRLRNIPVMSTNIKNLYISETAVEDVPPSIRLCSSLEYLDISGKGKLKEITHLPTSVTHLELSNSDIKRIPGSIQALHLLQTLNISGCRRLASLPKLPGSLKSLMADNCESLETVFHPLNTPNARLNFTNCFKLGQQARRAIIQQSFFPGTALLPGKEVPAEFDHRGKGNSLTIRPNGNPYIGFVVCVVISHNQKISESFSGLLCRRIIAQDDGYPVEVLVYVGDVSKCRTEHLFIFDSRFIEFYPSEDRSREIVYELSSKSRDFNIIECGAKIFTDESIKQSYESGSDQASEEESIEGSYESGSDQVTEEESIEESYDSGSEQDDNEFEHSEEAFVDETNIDDPTLAVSDLLRRLRSPQFEKRTDCWSWLFLCFGLSVL</sequence>
<comment type="catalytic activity">
    <reaction evidence="7">
        <text>NAD(+) + H2O = ADP-D-ribose + nicotinamide + H(+)</text>
        <dbReference type="Rhea" id="RHEA:16301"/>
        <dbReference type="ChEBI" id="CHEBI:15377"/>
        <dbReference type="ChEBI" id="CHEBI:15378"/>
        <dbReference type="ChEBI" id="CHEBI:17154"/>
        <dbReference type="ChEBI" id="CHEBI:57540"/>
        <dbReference type="ChEBI" id="CHEBI:57967"/>
        <dbReference type="EC" id="3.2.2.6"/>
    </reaction>
    <physiologicalReaction direction="left-to-right" evidence="7">
        <dbReference type="Rhea" id="RHEA:16302"/>
    </physiologicalReaction>
</comment>
<proteinExistence type="predicted"/>
<evidence type="ECO:0000256" key="1">
    <source>
        <dbReference type="ARBA" id="ARBA00011982"/>
    </source>
</evidence>
<dbReference type="Pfam" id="PF07725">
    <property type="entry name" value="LRR_3"/>
    <property type="match status" value="1"/>
</dbReference>
<gene>
    <name evidence="10" type="ORF">ISN45_Aa02g001090</name>
</gene>
<protein>
    <recommendedName>
        <fullName evidence="1">ADP-ribosyl cyclase/cyclic ADP-ribose hydrolase</fullName>
        <ecNumber evidence="1">3.2.2.6</ecNumber>
    </recommendedName>
</protein>
<dbReference type="InterPro" id="IPR044974">
    <property type="entry name" value="Disease_R_plants"/>
</dbReference>
<evidence type="ECO:0000256" key="5">
    <source>
        <dbReference type="ARBA" id="ARBA00022821"/>
    </source>
</evidence>
<dbReference type="Pfam" id="PF20160">
    <property type="entry name" value="C-JID"/>
    <property type="match status" value="1"/>
</dbReference>
<dbReference type="Pfam" id="PF00931">
    <property type="entry name" value="NB-ARC"/>
    <property type="match status" value="1"/>
</dbReference>
<dbReference type="FunFam" id="3.40.50.10140:FF:000007">
    <property type="entry name" value="Disease resistance protein (TIR-NBS-LRR class)"/>
    <property type="match status" value="1"/>
</dbReference>
<dbReference type="FunFam" id="1.10.8.430:FF:000002">
    <property type="entry name" value="Disease resistance protein (TIR-NBS-LRR class)"/>
    <property type="match status" value="1"/>
</dbReference>
<keyword evidence="3" id="KW-0677">Repeat</keyword>
<keyword evidence="5" id="KW-0611">Plant defense</keyword>
<name>A0A8T2BDV5_9BRAS</name>
<organism evidence="10 11">
    <name type="scientific">Arabidopsis thaliana x Arabidopsis arenosa</name>
    <dbReference type="NCBI Taxonomy" id="1240361"/>
    <lineage>
        <taxon>Eukaryota</taxon>
        <taxon>Viridiplantae</taxon>
        <taxon>Streptophyta</taxon>
        <taxon>Embryophyta</taxon>
        <taxon>Tracheophyta</taxon>
        <taxon>Spermatophyta</taxon>
        <taxon>Magnoliopsida</taxon>
        <taxon>eudicotyledons</taxon>
        <taxon>Gunneridae</taxon>
        <taxon>Pentapetalae</taxon>
        <taxon>rosids</taxon>
        <taxon>malvids</taxon>
        <taxon>Brassicales</taxon>
        <taxon>Brassicaceae</taxon>
        <taxon>Camelineae</taxon>
        <taxon>Arabidopsis</taxon>
    </lineage>
</organism>
<evidence type="ECO:0000256" key="4">
    <source>
        <dbReference type="ARBA" id="ARBA00022801"/>
    </source>
</evidence>
<evidence type="ECO:0000256" key="7">
    <source>
        <dbReference type="ARBA" id="ARBA00047304"/>
    </source>
</evidence>
<accession>A0A8T2BDV5</accession>
<dbReference type="InterPro" id="IPR058192">
    <property type="entry name" value="WHD_ROQ1-like"/>
</dbReference>
<evidence type="ECO:0000313" key="10">
    <source>
        <dbReference type="EMBL" id="KAG7584710.1"/>
    </source>
</evidence>
<feature type="non-terminal residue" evidence="10">
    <location>
        <position position="1084"/>
    </location>
</feature>
<evidence type="ECO:0000256" key="2">
    <source>
        <dbReference type="ARBA" id="ARBA00022614"/>
    </source>
</evidence>
<keyword evidence="4" id="KW-0378">Hydrolase</keyword>
<dbReference type="Proteomes" id="UP000694240">
    <property type="component" value="Chromosome 7"/>
</dbReference>
<evidence type="ECO:0000256" key="3">
    <source>
        <dbReference type="ARBA" id="ARBA00022737"/>
    </source>
</evidence>
<dbReference type="InterPro" id="IPR002182">
    <property type="entry name" value="NB-ARC"/>
</dbReference>
<dbReference type="PANTHER" id="PTHR11017:SF418">
    <property type="entry name" value="DISEASE RESISTANCE PROTEIN (TIR-NBS-LRR CLASS) FAMILY-RELATED"/>
    <property type="match status" value="1"/>
</dbReference>
<evidence type="ECO:0000313" key="11">
    <source>
        <dbReference type="Proteomes" id="UP000694240"/>
    </source>
</evidence>
<comment type="caution">
    <text evidence="10">The sequence shown here is derived from an EMBL/GenBank/DDBJ whole genome shotgun (WGS) entry which is preliminary data.</text>
</comment>
<reference evidence="10 11" key="1">
    <citation type="submission" date="2020-12" db="EMBL/GenBank/DDBJ databases">
        <title>Concerted genomic and epigenomic changes stabilize Arabidopsis allopolyploids.</title>
        <authorList>
            <person name="Chen Z."/>
        </authorList>
    </citation>
    <scope>NUCLEOTIDE SEQUENCE [LARGE SCALE GENOMIC DNA]</scope>
    <source>
        <strain evidence="10">Allo738</strain>
        <tissue evidence="10">Leaf</tissue>
    </source>
</reference>
<dbReference type="EC" id="3.2.2.6" evidence="1"/>
<keyword evidence="6" id="KW-0520">NAD</keyword>
<feature type="compositionally biased region" description="Acidic residues" evidence="8">
    <location>
        <begin position="1012"/>
        <end position="1032"/>
    </location>
</feature>
<keyword evidence="2" id="KW-0433">Leucine-rich repeat</keyword>
<dbReference type="InterPro" id="IPR003593">
    <property type="entry name" value="AAA+_ATPase"/>
</dbReference>
<dbReference type="InterPro" id="IPR045344">
    <property type="entry name" value="C-JID"/>
</dbReference>
<dbReference type="InterPro" id="IPR011713">
    <property type="entry name" value="Leu-rich_rpt_3"/>
</dbReference>
<keyword evidence="11" id="KW-1185">Reference proteome</keyword>
<dbReference type="EMBL" id="JAEFBK010000007">
    <property type="protein sequence ID" value="KAG7584710.1"/>
    <property type="molecule type" value="Genomic_DNA"/>
</dbReference>
<dbReference type="PROSITE" id="PS50104">
    <property type="entry name" value="TIR"/>
    <property type="match status" value="1"/>
</dbReference>
<evidence type="ECO:0000256" key="8">
    <source>
        <dbReference type="SAM" id="MobiDB-lite"/>
    </source>
</evidence>
<feature type="region of interest" description="Disordered" evidence="8">
    <location>
        <begin position="988"/>
        <end position="1041"/>
    </location>
</feature>
<dbReference type="SMART" id="SM00255">
    <property type="entry name" value="TIR"/>
    <property type="match status" value="1"/>
</dbReference>
<dbReference type="Pfam" id="PF23282">
    <property type="entry name" value="WHD_ROQ1"/>
    <property type="match status" value="1"/>
</dbReference>
<dbReference type="InterPro" id="IPR000157">
    <property type="entry name" value="TIR_dom"/>
</dbReference>
<dbReference type="SMART" id="SM00382">
    <property type="entry name" value="AAA"/>
    <property type="match status" value="1"/>
</dbReference>
<dbReference type="AlphaFoldDB" id="A0A8T2BDV5"/>
<dbReference type="PANTHER" id="PTHR11017">
    <property type="entry name" value="LEUCINE-RICH REPEAT-CONTAINING PROTEIN"/>
    <property type="match status" value="1"/>
</dbReference>
<evidence type="ECO:0000259" key="9">
    <source>
        <dbReference type="PROSITE" id="PS50104"/>
    </source>
</evidence>
<dbReference type="Pfam" id="PF01582">
    <property type="entry name" value="TIR"/>
    <property type="match status" value="1"/>
</dbReference>
<dbReference type="GO" id="GO:0007165">
    <property type="term" value="P:signal transduction"/>
    <property type="evidence" value="ECO:0007669"/>
    <property type="project" value="InterPro"/>
</dbReference>
<dbReference type="GO" id="GO:0043531">
    <property type="term" value="F:ADP binding"/>
    <property type="evidence" value="ECO:0007669"/>
    <property type="project" value="InterPro"/>
</dbReference>